<feature type="transmembrane region" description="Helical" evidence="1">
    <location>
        <begin position="220"/>
        <end position="241"/>
    </location>
</feature>
<evidence type="ECO:0000313" key="3">
    <source>
        <dbReference type="EnsemblMetazoa" id="CapteP194666"/>
    </source>
</evidence>
<name>R7UAJ1_CAPTE</name>
<dbReference type="EMBL" id="AMQN01025936">
    <property type="status" value="NOT_ANNOTATED_CDS"/>
    <property type="molecule type" value="Genomic_DNA"/>
</dbReference>
<feature type="transmembrane region" description="Helical" evidence="1">
    <location>
        <begin position="36"/>
        <end position="53"/>
    </location>
</feature>
<feature type="transmembrane region" description="Helical" evidence="1">
    <location>
        <begin position="441"/>
        <end position="466"/>
    </location>
</feature>
<keyword evidence="4" id="KW-1185">Reference proteome</keyword>
<reference evidence="4" key="1">
    <citation type="submission" date="2012-12" db="EMBL/GenBank/DDBJ databases">
        <authorList>
            <person name="Hellsten U."/>
            <person name="Grimwood J."/>
            <person name="Chapman J.A."/>
            <person name="Shapiro H."/>
            <person name="Aerts A."/>
            <person name="Otillar R.P."/>
            <person name="Terry A.Y."/>
            <person name="Boore J.L."/>
            <person name="Simakov O."/>
            <person name="Marletaz F."/>
            <person name="Cho S.-J."/>
            <person name="Edsinger-Gonzales E."/>
            <person name="Havlak P."/>
            <person name="Kuo D.-H."/>
            <person name="Larsson T."/>
            <person name="Lv J."/>
            <person name="Arendt D."/>
            <person name="Savage R."/>
            <person name="Osoegawa K."/>
            <person name="de Jong P."/>
            <person name="Lindberg D.R."/>
            <person name="Seaver E.C."/>
            <person name="Weisblat D.A."/>
            <person name="Putnam N.H."/>
            <person name="Grigoriev I.V."/>
            <person name="Rokhsar D.S."/>
        </authorList>
    </citation>
    <scope>NUCLEOTIDE SEQUENCE</scope>
    <source>
        <strain evidence="4">I ESC-2004</strain>
    </source>
</reference>
<gene>
    <name evidence="2" type="ORF">CAPTEDRAFT_194666</name>
</gene>
<reference evidence="2 4" key="2">
    <citation type="journal article" date="2013" name="Nature">
        <title>Insights into bilaterian evolution from three spiralian genomes.</title>
        <authorList>
            <person name="Simakov O."/>
            <person name="Marletaz F."/>
            <person name="Cho S.J."/>
            <person name="Edsinger-Gonzales E."/>
            <person name="Havlak P."/>
            <person name="Hellsten U."/>
            <person name="Kuo D.H."/>
            <person name="Larsson T."/>
            <person name="Lv J."/>
            <person name="Arendt D."/>
            <person name="Savage R."/>
            <person name="Osoegawa K."/>
            <person name="de Jong P."/>
            <person name="Grimwood J."/>
            <person name="Chapman J.A."/>
            <person name="Shapiro H."/>
            <person name="Aerts A."/>
            <person name="Otillar R.P."/>
            <person name="Terry A.Y."/>
            <person name="Boore J.L."/>
            <person name="Grigoriev I.V."/>
            <person name="Lindberg D.R."/>
            <person name="Seaver E.C."/>
            <person name="Weisblat D.A."/>
            <person name="Putnam N.H."/>
            <person name="Rokhsar D.S."/>
        </authorList>
    </citation>
    <scope>NUCLEOTIDE SEQUENCE</scope>
    <source>
        <strain evidence="2 4">I ESC-2004</strain>
    </source>
</reference>
<organism evidence="2">
    <name type="scientific">Capitella teleta</name>
    <name type="common">Polychaete worm</name>
    <dbReference type="NCBI Taxonomy" id="283909"/>
    <lineage>
        <taxon>Eukaryota</taxon>
        <taxon>Metazoa</taxon>
        <taxon>Spiralia</taxon>
        <taxon>Lophotrochozoa</taxon>
        <taxon>Annelida</taxon>
        <taxon>Polychaeta</taxon>
        <taxon>Sedentaria</taxon>
        <taxon>Scolecida</taxon>
        <taxon>Capitellidae</taxon>
        <taxon>Capitella</taxon>
    </lineage>
</organism>
<protein>
    <submittedName>
        <fullName evidence="2 3">Uncharacterized protein</fullName>
    </submittedName>
</protein>
<dbReference type="EMBL" id="KB305685">
    <property type="protein sequence ID" value="ELU00833.1"/>
    <property type="molecule type" value="Genomic_DNA"/>
</dbReference>
<feature type="transmembrane region" description="Helical" evidence="1">
    <location>
        <begin position="112"/>
        <end position="137"/>
    </location>
</feature>
<reference evidence="3" key="3">
    <citation type="submission" date="2015-06" db="UniProtKB">
        <authorList>
            <consortium name="EnsemblMetazoa"/>
        </authorList>
    </citation>
    <scope>IDENTIFICATION</scope>
</reference>
<feature type="transmembrane region" description="Helical" evidence="1">
    <location>
        <begin position="73"/>
        <end position="100"/>
    </location>
</feature>
<feature type="transmembrane region" description="Helical" evidence="1">
    <location>
        <begin position="412"/>
        <end position="435"/>
    </location>
</feature>
<dbReference type="Proteomes" id="UP000014760">
    <property type="component" value="Unassembled WGS sequence"/>
</dbReference>
<evidence type="ECO:0000256" key="1">
    <source>
        <dbReference type="SAM" id="Phobius"/>
    </source>
</evidence>
<evidence type="ECO:0000313" key="2">
    <source>
        <dbReference type="EMBL" id="ELU00833.1"/>
    </source>
</evidence>
<keyword evidence="1" id="KW-0812">Transmembrane</keyword>
<accession>R7UAJ1</accession>
<sequence length="477" mass="54426">MANRIICRFSQFRLSSAVDPEDVESFSRAPVRRKQLTQLIILLISVVIFTLAHEGYMFVVQLQILKATGEQTFFATVLLHLIPSMLPVLLSGMLCAIVVVRKYFFVNDDVNIIKVLYVIAFIFGIMHTCQVIVYLFIDTMLYIDMAQTNTSCACTAIDATMNDILEKCTCYVPQMQKHVVFTRTSLSLDGVEALVNMQINEDTSTETEKLFEHLELMVTLLQSSILIAFLRFPMWLTFNSVQLKEDLTRRMQKQANSEKLARQQSAMHLSMLFEDLHEDRCKELVRSASVRSNKDPLESPNGEPFSDVVAVVMRNLRLEQGFEQKRWLIQKQSSSQKWQQRVYAIELCYYCFVEIVDAFSLLDNLSENVLTFAANSALTHATLFFISLSLFVGTAANFLSSHPFRSLPINRYGKSVVVVSNNVPLFILRCIIFYSCDGSHNSLFFLFAIKEFVILILAVVEIIVVFKSPKENCSEES</sequence>
<dbReference type="HOGENOM" id="CLU_621497_0_0_1"/>
<dbReference type="AlphaFoldDB" id="R7UAJ1"/>
<dbReference type="EnsemblMetazoa" id="CapteT194666">
    <property type="protein sequence ID" value="CapteP194666"/>
    <property type="gene ID" value="CapteG194666"/>
</dbReference>
<feature type="transmembrane region" description="Helical" evidence="1">
    <location>
        <begin position="382"/>
        <end position="400"/>
    </location>
</feature>
<proteinExistence type="predicted"/>
<keyword evidence="1" id="KW-1133">Transmembrane helix</keyword>
<evidence type="ECO:0000313" key="4">
    <source>
        <dbReference type="Proteomes" id="UP000014760"/>
    </source>
</evidence>
<feature type="transmembrane region" description="Helical" evidence="1">
    <location>
        <begin position="342"/>
        <end position="362"/>
    </location>
</feature>
<keyword evidence="1" id="KW-0472">Membrane</keyword>